<keyword evidence="3 4" id="KW-0732">Signal</keyword>
<dbReference type="PANTHER" id="PTHR30290:SF38">
    <property type="entry name" value="D,D-DIPEPTIDE-BINDING PERIPLASMIC PROTEIN DDPA-RELATED"/>
    <property type="match status" value="1"/>
</dbReference>
<evidence type="ECO:0000313" key="7">
    <source>
        <dbReference type="Proteomes" id="UP000325797"/>
    </source>
</evidence>
<dbReference type="Gene3D" id="3.10.105.10">
    <property type="entry name" value="Dipeptide-binding Protein, Domain 3"/>
    <property type="match status" value="1"/>
</dbReference>
<dbReference type="KEGG" id="hadh:FRZ61_33470"/>
<dbReference type="GO" id="GO:0043190">
    <property type="term" value="C:ATP-binding cassette (ABC) transporter complex"/>
    <property type="evidence" value="ECO:0007669"/>
    <property type="project" value="InterPro"/>
</dbReference>
<dbReference type="Gene3D" id="3.40.190.10">
    <property type="entry name" value="Periplasmic binding protein-like II"/>
    <property type="match status" value="1"/>
</dbReference>
<dbReference type="SUPFAM" id="SSF53850">
    <property type="entry name" value="Periplasmic binding protein-like II"/>
    <property type="match status" value="1"/>
</dbReference>
<dbReference type="EMBL" id="CP042582">
    <property type="protein sequence ID" value="QEX23409.1"/>
    <property type="molecule type" value="Genomic_DNA"/>
</dbReference>
<comment type="subcellular location">
    <subcellularLocation>
        <location evidence="1">Periplasm</location>
    </subcellularLocation>
</comment>
<dbReference type="Proteomes" id="UP000325797">
    <property type="component" value="Chromosome"/>
</dbReference>
<dbReference type="PANTHER" id="PTHR30290">
    <property type="entry name" value="PERIPLASMIC BINDING COMPONENT OF ABC TRANSPORTER"/>
    <property type="match status" value="1"/>
</dbReference>
<dbReference type="InterPro" id="IPR000914">
    <property type="entry name" value="SBP_5_dom"/>
</dbReference>
<dbReference type="GO" id="GO:0042938">
    <property type="term" value="P:dipeptide transport"/>
    <property type="evidence" value="ECO:0007669"/>
    <property type="project" value="TreeGrafter"/>
</dbReference>
<feature type="domain" description="Solute-binding protein family 5" evidence="5">
    <location>
        <begin position="86"/>
        <end position="440"/>
    </location>
</feature>
<protein>
    <submittedName>
        <fullName evidence="6">Peptide ABC transporter substrate-binding protein</fullName>
    </submittedName>
</protein>
<keyword evidence="7" id="KW-1185">Reference proteome</keyword>
<dbReference type="PIRSF" id="PIRSF002741">
    <property type="entry name" value="MppA"/>
    <property type="match status" value="1"/>
</dbReference>
<accession>A0A5J6N0Q7</accession>
<sequence length="528" mass="57755">MKFDVKGMLLGKAMLLGAAALLAIATAGSLPAAAAGDPTTLVVGKAGDVDTMDPAVTVTNNSWTVTYPAYERLVKFKVENGKGSTEVEGDVAKSWTVSDDGLQWTFTLNDGHKFADGTPVDAAAVKYSFDRLFKVAKGPSETVGPVTEVQVVDPHTVKFILKEPFGPFLAGLATNGACIVSPAAQQHEKDGDLGQAYLAEHTLGSGPYQVTSWEKDQQVVMEVNPHYAGPAPSFKKVVVKIIKEASARRLQLEKGDIDIAEDLPVDQFDALKKAEGVTVVDEPSFQVTYLYLNNTRKPLDDVRVRQAISYAVDYKGIIDGILLGNGVQMRGPVPEGLWGHDDASFQFTTDAAKAKQLLADAGVKGLKLGYLYSKKDPNWESIGLILQQNLAPLGITVEMQEFAYPTMREKLNSSDFDIAAGNWTPDYGDPYMFMNYWYDSSLHGLPGNRAFYTNAKVDDLIRKAATAANVEERKKIYAEAQKIVIEEAPYVLLFQANYQVAIRSDVKGFIYNPMTLQMFNFETMSRAQ</sequence>
<organism evidence="6 7">
    <name type="scientific">Hypericibacter adhaerens</name>
    <dbReference type="NCBI Taxonomy" id="2602016"/>
    <lineage>
        <taxon>Bacteria</taxon>
        <taxon>Pseudomonadati</taxon>
        <taxon>Pseudomonadota</taxon>
        <taxon>Alphaproteobacteria</taxon>
        <taxon>Rhodospirillales</taxon>
        <taxon>Dongiaceae</taxon>
        <taxon>Hypericibacter</taxon>
    </lineage>
</organism>
<evidence type="ECO:0000256" key="3">
    <source>
        <dbReference type="ARBA" id="ARBA00022729"/>
    </source>
</evidence>
<reference evidence="6 7" key="1">
    <citation type="submission" date="2019-08" db="EMBL/GenBank/DDBJ databases">
        <title>Hyperibacter terrae gen. nov., sp. nov. and Hyperibacter viscosus sp. nov., two new members in the family Rhodospirillaceae isolated from the rhizosphere of Hypericum perforatum.</title>
        <authorList>
            <person name="Noviana Z."/>
        </authorList>
    </citation>
    <scope>NUCLEOTIDE SEQUENCE [LARGE SCALE GENOMIC DNA]</scope>
    <source>
        <strain evidence="6 7">R5959</strain>
    </source>
</reference>
<dbReference type="InterPro" id="IPR039424">
    <property type="entry name" value="SBP_5"/>
</dbReference>
<feature type="chain" id="PRO_5023869421" evidence="4">
    <location>
        <begin position="35"/>
        <end position="528"/>
    </location>
</feature>
<evidence type="ECO:0000256" key="1">
    <source>
        <dbReference type="ARBA" id="ARBA00004418"/>
    </source>
</evidence>
<dbReference type="AlphaFoldDB" id="A0A5J6N0Q7"/>
<dbReference type="Gene3D" id="3.90.76.10">
    <property type="entry name" value="Dipeptide-binding Protein, Domain 1"/>
    <property type="match status" value="1"/>
</dbReference>
<evidence type="ECO:0000313" key="6">
    <source>
        <dbReference type="EMBL" id="QEX23409.1"/>
    </source>
</evidence>
<evidence type="ECO:0000256" key="4">
    <source>
        <dbReference type="SAM" id="SignalP"/>
    </source>
</evidence>
<name>A0A5J6N0Q7_9PROT</name>
<proteinExistence type="inferred from homology"/>
<dbReference type="RefSeq" id="WP_225308853.1">
    <property type="nucleotide sequence ID" value="NZ_CP042582.1"/>
</dbReference>
<comment type="similarity">
    <text evidence="2">Belongs to the bacterial solute-binding protein 5 family.</text>
</comment>
<dbReference type="Pfam" id="PF00496">
    <property type="entry name" value="SBP_bac_5"/>
    <property type="match status" value="1"/>
</dbReference>
<dbReference type="GO" id="GO:0030288">
    <property type="term" value="C:outer membrane-bounded periplasmic space"/>
    <property type="evidence" value="ECO:0007669"/>
    <property type="project" value="TreeGrafter"/>
</dbReference>
<dbReference type="InterPro" id="IPR030678">
    <property type="entry name" value="Peptide/Ni-bd"/>
</dbReference>
<dbReference type="GO" id="GO:1904680">
    <property type="term" value="F:peptide transmembrane transporter activity"/>
    <property type="evidence" value="ECO:0007669"/>
    <property type="project" value="TreeGrafter"/>
</dbReference>
<gene>
    <name evidence="6" type="ORF">FRZ61_33470</name>
</gene>
<evidence type="ECO:0000256" key="2">
    <source>
        <dbReference type="ARBA" id="ARBA00005695"/>
    </source>
</evidence>
<evidence type="ECO:0000259" key="5">
    <source>
        <dbReference type="Pfam" id="PF00496"/>
    </source>
</evidence>
<feature type="signal peptide" evidence="4">
    <location>
        <begin position="1"/>
        <end position="34"/>
    </location>
</feature>
<dbReference type="CDD" id="cd08512">
    <property type="entry name" value="PBP2_NikA_DppA_OppA_like_7"/>
    <property type="match status" value="1"/>
</dbReference>